<sequence>MSLADDFLADLEDEADEELEGMVPNEEANEEIEEVMEVSVPVGVYDKVTNVAKLKQSEKYVKLMNELEGQLALTEVQPLTTPLETDPQYQLVVALSELAADIDGEIAVIHKFVKDKYEKRFPELETSVYMPLDYINTVKILGNDIQKNSLNKELLGQVLPPSNVIVVSVTASTSQGKPLEPDELEVVMEACDMALQLHEDRLKMYD</sequence>
<evidence type="ECO:0000313" key="2">
    <source>
        <dbReference type="WBParaSite" id="JU765_v2.g18322.t1"/>
    </source>
</evidence>
<dbReference type="Proteomes" id="UP000887576">
    <property type="component" value="Unplaced"/>
</dbReference>
<proteinExistence type="predicted"/>
<evidence type="ECO:0000313" key="1">
    <source>
        <dbReference type="Proteomes" id="UP000887576"/>
    </source>
</evidence>
<reference evidence="2" key="1">
    <citation type="submission" date="2022-11" db="UniProtKB">
        <authorList>
            <consortium name="WormBaseParasite"/>
        </authorList>
    </citation>
    <scope>IDENTIFICATION</scope>
</reference>
<protein>
    <submittedName>
        <fullName evidence="2">NOSIC domain-containing protein</fullName>
    </submittedName>
</protein>
<dbReference type="WBParaSite" id="JU765_v2.g18322.t1">
    <property type="protein sequence ID" value="JU765_v2.g18322.t1"/>
    <property type="gene ID" value="JU765_v2.g18322"/>
</dbReference>
<name>A0AC34QQD8_9BILA</name>
<accession>A0AC34QQD8</accession>
<organism evidence="1 2">
    <name type="scientific">Panagrolaimus sp. JU765</name>
    <dbReference type="NCBI Taxonomy" id="591449"/>
    <lineage>
        <taxon>Eukaryota</taxon>
        <taxon>Metazoa</taxon>
        <taxon>Ecdysozoa</taxon>
        <taxon>Nematoda</taxon>
        <taxon>Chromadorea</taxon>
        <taxon>Rhabditida</taxon>
        <taxon>Tylenchina</taxon>
        <taxon>Panagrolaimomorpha</taxon>
        <taxon>Panagrolaimoidea</taxon>
        <taxon>Panagrolaimidae</taxon>
        <taxon>Panagrolaimus</taxon>
    </lineage>
</organism>